<protein>
    <recommendedName>
        <fullName evidence="11">1-deoxy-D-xylulose-5-phosphate synthase</fullName>
        <ecNumber evidence="11">2.2.1.7</ecNumber>
    </recommendedName>
    <alternativeName>
        <fullName evidence="11">1-deoxyxylulose-5-phosphate synthase</fullName>
        <shortName evidence="11">DXP synthase</shortName>
        <shortName evidence="11">DXPS</shortName>
    </alternativeName>
</protein>
<dbReference type="PROSITE" id="PS00801">
    <property type="entry name" value="TRANSKETOLASE_1"/>
    <property type="match status" value="1"/>
</dbReference>
<feature type="binding site" evidence="11">
    <location>
        <position position="147"/>
    </location>
    <ligand>
        <name>Mg(2+)</name>
        <dbReference type="ChEBI" id="CHEBI:18420"/>
    </ligand>
</feature>
<evidence type="ECO:0000256" key="5">
    <source>
        <dbReference type="ARBA" id="ARBA00022723"/>
    </source>
</evidence>
<feature type="binding site" evidence="11">
    <location>
        <begin position="148"/>
        <end position="149"/>
    </location>
    <ligand>
        <name>thiamine diphosphate</name>
        <dbReference type="ChEBI" id="CHEBI:58937"/>
    </ligand>
</feature>
<organism evidence="13 14">
    <name type="scientific">Sulfobacillus benefaciens</name>
    <dbReference type="NCBI Taxonomy" id="453960"/>
    <lineage>
        <taxon>Bacteria</taxon>
        <taxon>Bacillati</taxon>
        <taxon>Bacillota</taxon>
        <taxon>Clostridia</taxon>
        <taxon>Eubacteriales</taxon>
        <taxon>Clostridiales Family XVII. Incertae Sedis</taxon>
        <taxon>Sulfobacillus</taxon>
    </lineage>
</organism>
<dbReference type="Pfam" id="PF02780">
    <property type="entry name" value="Transketolase_C"/>
    <property type="match status" value="1"/>
</dbReference>
<evidence type="ECO:0000256" key="10">
    <source>
        <dbReference type="ARBA" id="ARBA00055605"/>
    </source>
</evidence>
<comment type="pathway">
    <text evidence="1 11">Metabolic intermediate biosynthesis; 1-deoxy-D-xylulose 5-phosphate biosynthesis; 1-deoxy-D-xylulose 5-phosphate from D-glyceraldehyde 3-phosphate and pyruvate: step 1/1.</text>
</comment>
<keyword evidence="8 11" id="KW-0786">Thiamine pyrophosphate</keyword>
<dbReference type="Gene3D" id="3.40.50.970">
    <property type="match status" value="2"/>
</dbReference>
<dbReference type="PANTHER" id="PTHR43322:SF5">
    <property type="entry name" value="1-DEOXY-D-XYLULOSE-5-PHOSPHATE SYNTHASE, CHLOROPLASTIC"/>
    <property type="match status" value="1"/>
</dbReference>
<feature type="binding site" evidence="11">
    <location>
        <position position="75"/>
    </location>
    <ligand>
        <name>thiamine diphosphate</name>
        <dbReference type="ChEBI" id="CHEBI:58937"/>
    </ligand>
</feature>
<feature type="binding site" evidence="11">
    <location>
        <position position="368"/>
    </location>
    <ligand>
        <name>thiamine diphosphate</name>
        <dbReference type="ChEBI" id="CHEBI:58937"/>
    </ligand>
</feature>
<gene>
    <name evidence="11 13" type="primary">dxs</name>
    <name evidence="13" type="ORF">C7B43_01310</name>
</gene>
<evidence type="ECO:0000256" key="3">
    <source>
        <dbReference type="ARBA" id="ARBA00011738"/>
    </source>
</evidence>
<dbReference type="FunFam" id="3.40.50.970:FF:000005">
    <property type="entry name" value="1-deoxy-D-xylulose-5-phosphate synthase"/>
    <property type="match status" value="1"/>
</dbReference>
<evidence type="ECO:0000256" key="4">
    <source>
        <dbReference type="ARBA" id="ARBA00022679"/>
    </source>
</evidence>
<dbReference type="EMBL" id="PXYT01000001">
    <property type="protein sequence ID" value="PSR31886.1"/>
    <property type="molecule type" value="Genomic_DNA"/>
</dbReference>
<dbReference type="Proteomes" id="UP000242699">
    <property type="component" value="Unassembled WGS sequence"/>
</dbReference>
<dbReference type="InterPro" id="IPR009014">
    <property type="entry name" value="Transketo_C/PFOR_II"/>
</dbReference>
<keyword evidence="9 11" id="KW-0414">Isoprene biosynthesis</keyword>
<feature type="binding site" evidence="11">
    <location>
        <position position="287"/>
    </location>
    <ligand>
        <name>thiamine diphosphate</name>
        <dbReference type="ChEBI" id="CHEBI:58937"/>
    </ligand>
</feature>
<evidence type="ECO:0000313" key="13">
    <source>
        <dbReference type="EMBL" id="PSR31886.1"/>
    </source>
</evidence>
<feature type="binding site" evidence="11">
    <location>
        <position position="176"/>
    </location>
    <ligand>
        <name>thiamine diphosphate</name>
        <dbReference type="ChEBI" id="CHEBI:58937"/>
    </ligand>
</feature>
<dbReference type="CDD" id="cd02007">
    <property type="entry name" value="TPP_DXS"/>
    <property type="match status" value="1"/>
</dbReference>
<dbReference type="SUPFAM" id="SSF52922">
    <property type="entry name" value="TK C-terminal domain-like"/>
    <property type="match status" value="1"/>
</dbReference>
<dbReference type="InterPro" id="IPR049557">
    <property type="entry name" value="Transketolase_CS"/>
</dbReference>
<dbReference type="InterPro" id="IPR005477">
    <property type="entry name" value="Dxylulose-5-P_synthase"/>
</dbReference>
<feature type="domain" description="Transketolase-like pyrimidine-binding" evidence="12">
    <location>
        <begin position="317"/>
        <end position="481"/>
    </location>
</feature>
<dbReference type="GO" id="GO:0005829">
    <property type="term" value="C:cytosol"/>
    <property type="evidence" value="ECO:0007669"/>
    <property type="project" value="TreeGrafter"/>
</dbReference>
<name>A0A2T2XBR5_9FIRM</name>
<evidence type="ECO:0000313" key="14">
    <source>
        <dbReference type="Proteomes" id="UP000242699"/>
    </source>
</evidence>
<dbReference type="SMART" id="SM00861">
    <property type="entry name" value="Transket_pyr"/>
    <property type="match status" value="1"/>
</dbReference>
<comment type="similarity">
    <text evidence="2 11">Belongs to the transketolase family. DXPS subfamily.</text>
</comment>
<evidence type="ECO:0000259" key="12">
    <source>
        <dbReference type="SMART" id="SM00861"/>
    </source>
</evidence>
<comment type="cofactor">
    <cofactor evidence="11">
        <name>thiamine diphosphate</name>
        <dbReference type="ChEBI" id="CHEBI:58937"/>
    </cofactor>
    <text evidence="11">Binds 1 thiamine pyrophosphate per subunit.</text>
</comment>
<feature type="binding site" evidence="11">
    <location>
        <position position="176"/>
    </location>
    <ligand>
        <name>Mg(2+)</name>
        <dbReference type="ChEBI" id="CHEBI:18420"/>
    </ligand>
</feature>
<dbReference type="FunFam" id="3.40.50.920:FF:000002">
    <property type="entry name" value="1-deoxy-D-xylulose-5-phosphate synthase"/>
    <property type="match status" value="1"/>
</dbReference>
<dbReference type="EC" id="2.2.1.7" evidence="11"/>
<evidence type="ECO:0000256" key="7">
    <source>
        <dbReference type="ARBA" id="ARBA00022977"/>
    </source>
</evidence>
<reference evidence="13 14" key="1">
    <citation type="journal article" date="2014" name="BMC Genomics">
        <title>Comparison of environmental and isolate Sulfobacillus genomes reveals diverse carbon, sulfur, nitrogen, and hydrogen metabolisms.</title>
        <authorList>
            <person name="Justice N.B."/>
            <person name="Norman A."/>
            <person name="Brown C.T."/>
            <person name="Singh A."/>
            <person name="Thomas B.C."/>
            <person name="Banfield J.F."/>
        </authorList>
    </citation>
    <scope>NUCLEOTIDE SEQUENCE [LARGE SCALE GENOMIC DNA]</scope>
    <source>
        <strain evidence="13">AMDSBA1</strain>
    </source>
</reference>
<dbReference type="GO" id="GO:0000287">
    <property type="term" value="F:magnesium ion binding"/>
    <property type="evidence" value="ECO:0007669"/>
    <property type="project" value="UniProtKB-UniRule"/>
</dbReference>
<proteinExistence type="inferred from homology"/>
<dbReference type="AlphaFoldDB" id="A0A2T2XBR5"/>
<dbReference type="GO" id="GO:0009228">
    <property type="term" value="P:thiamine biosynthetic process"/>
    <property type="evidence" value="ECO:0007669"/>
    <property type="project" value="UniProtKB-UniRule"/>
</dbReference>
<comment type="function">
    <text evidence="10 11">Catalyzes the acyloin condensation reaction between C atoms 2 and 3 of pyruvate and glyceraldehyde 3-phosphate to yield 1-deoxy-D-xylulose-5-phosphate (DXP).</text>
</comment>
<dbReference type="GO" id="GO:0019288">
    <property type="term" value="P:isopentenyl diphosphate biosynthetic process, methylerythritol 4-phosphate pathway"/>
    <property type="evidence" value="ECO:0007669"/>
    <property type="project" value="TreeGrafter"/>
</dbReference>
<evidence type="ECO:0000256" key="1">
    <source>
        <dbReference type="ARBA" id="ARBA00004980"/>
    </source>
</evidence>
<dbReference type="UniPathway" id="UPA00064">
    <property type="reaction ID" value="UER00091"/>
</dbReference>
<dbReference type="HAMAP" id="MF_00315">
    <property type="entry name" value="DXP_synth"/>
    <property type="match status" value="1"/>
</dbReference>
<evidence type="ECO:0000256" key="2">
    <source>
        <dbReference type="ARBA" id="ARBA00011081"/>
    </source>
</evidence>
<dbReference type="GO" id="GO:0016114">
    <property type="term" value="P:terpenoid biosynthetic process"/>
    <property type="evidence" value="ECO:0007669"/>
    <property type="project" value="UniProtKB-UniRule"/>
</dbReference>
<dbReference type="Gene3D" id="3.40.50.920">
    <property type="match status" value="1"/>
</dbReference>
<keyword evidence="4 11" id="KW-0808">Transferase</keyword>
<dbReference type="GO" id="GO:0030976">
    <property type="term" value="F:thiamine pyrophosphate binding"/>
    <property type="evidence" value="ECO:0007669"/>
    <property type="project" value="UniProtKB-UniRule"/>
</dbReference>
<dbReference type="NCBIfam" id="TIGR00204">
    <property type="entry name" value="dxs"/>
    <property type="match status" value="1"/>
</dbReference>
<feature type="binding site" evidence="11">
    <location>
        <begin position="116"/>
        <end position="118"/>
    </location>
    <ligand>
        <name>thiamine diphosphate</name>
        <dbReference type="ChEBI" id="CHEBI:58937"/>
    </ligand>
</feature>
<evidence type="ECO:0000256" key="11">
    <source>
        <dbReference type="HAMAP-Rule" id="MF_00315"/>
    </source>
</evidence>
<dbReference type="PANTHER" id="PTHR43322">
    <property type="entry name" value="1-D-DEOXYXYLULOSE 5-PHOSPHATE SYNTHASE-RELATED"/>
    <property type="match status" value="1"/>
</dbReference>
<dbReference type="InterPro" id="IPR020826">
    <property type="entry name" value="Transketolase_BS"/>
</dbReference>
<dbReference type="Pfam" id="PF13292">
    <property type="entry name" value="DXP_synthase_N"/>
    <property type="match status" value="1"/>
</dbReference>
<comment type="catalytic activity">
    <reaction evidence="11">
        <text>D-glyceraldehyde 3-phosphate + pyruvate + H(+) = 1-deoxy-D-xylulose 5-phosphate + CO2</text>
        <dbReference type="Rhea" id="RHEA:12605"/>
        <dbReference type="ChEBI" id="CHEBI:15361"/>
        <dbReference type="ChEBI" id="CHEBI:15378"/>
        <dbReference type="ChEBI" id="CHEBI:16526"/>
        <dbReference type="ChEBI" id="CHEBI:57792"/>
        <dbReference type="ChEBI" id="CHEBI:59776"/>
        <dbReference type="EC" id="2.2.1.7"/>
    </reaction>
</comment>
<dbReference type="Pfam" id="PF02779">
    <property type="entry name" value="Transket_pyr"/>
    <property type="match status" value="1"/>
</dbReference>
<evidence type="ECO:0000256" key="8">
    <source>
        <dbReference type="ARBA" id="ARBA00023052"/>
    </source>
</evidence>
<accession>A0A2T2XBR5</accession>
<dbReference type="GO" id="GO:0008661">
    <property type="term" value="F:1-deoxy-D-xylulose-5-phosphate synthase activity"/>
    <property type="evidence" value="ECO:0007669"/>
    <property type="project" value="UniProtKB-UniRule"/>
</dbReference>
<dbReference type="InterPro" id="IPR033248">
    <property type="entry name" value="Transketolase_C"/>
</dbReference>
<dbReference type="CDD" id="cd07033">
    <property type="entry name" value="TPP_PYR_DXS_TK_like"/>
    <property type="match status" value="1"/>
</dbReference>
<dbReference type="NCBIfam" id="NF003933">
    <property type="entry name" value="PRK05444.2-2"/>
    <property type="match status" value="1"/>
</dbReference>
<dbReference type="InterPro" id="IPR029061">
    <property type="entry name" value="THDP-binding"/>
</dbReference>
<sequence>METNLLTSIKSPRDIRNWSVAQLEELAREIRQVVVETTAQTGGHIGASLGAVELAIALHYAYDTPRDKLIWDIGHQAYAHKLLTGRNDTFSTLRQLHGLSGFLKRRESDYDVWEAGHASTSLSAAMGIASARDLRREHYRVVAVIGDGALTAGMAWEAMNQIGQTKTNLVMVVNDNSMSIAPNVGAFSRYLTELRAAPAYTRMKQEIEQLLDSIPVFGGPLRKSVERIKDLLHRAVLPRNVFEEMGFKYYGPIDGHNLNELIPVLRNAQLVEGPVVVHAITQKGRGYRPAEERPGEFHGPGPFEIHSGQFIKKPQAKSYSQVFSQTLVELAKTHSEIVAITAAMPDGTKLDLFQRVFPDRFFDVGIAEQHAATFSAGLALGGMRPVFAVYSTFLQRAYDQVIHDICHQDLPVILGVDRAGLVGGDGATHQGIYDITFLRAIPNMEIAMGKDELELRQLLAGALERPHPVALRYPRGAGRGLNLNTPITPVPWGTGEWLEKGEDATIIAIGPMVYRALAAREILSAEGYRIGVVNARFIKPLDTALLRQVSGETAALITLEEHAVAGGFGSAINEWCHDHGVSLPIFNAGLPDEFIDHGSTDYYLNLYELNAEGIARRVRTWLPQGERIKKQIK</sequence>
<dbReference type="SUPFAM" id="SSF52518">
    <property type="entry name" value="Thiamin diphosphate-binding fold (THDP-binding)"/>
    <property type="match status" value="2"/>
</dbReference>
<evidence type="ECO:0000256" key="6">
    <source>
        <dbReference type="ARBA" id="ARBA00022842"/>
    </source>
</evidence>
<comment type="caution">
    <text evidence="13">The sequence shown here is derived from an EMBL/GenBank/DDBJ whole genome shotgun (WGS) entry which is preliminary data.</text>
</comment>
<comment type="subunit">
    <text evidence="3 11">Homodimer.</text>
</comment>
<dbReference type="PROSITE" id="PS00802">
    <property type="entry name" value="TRANSKETOLASE_2"/>
    <property type="match status" value="1"/>
</dbReference>
<dbReference type="InterPro" id="IPR005475">
    <property type="entry name" value="Transketolase-like_Pyr-bd"/>
</dbReference>
<keyword evidence="5 11" id="KW-0479">Metal-binding</keyword>
<keyword evidence="6 11" id="KW-0460">Magnesium</keyword>
<keyword evidence="7 11" id="KW-0784">Thiamine biosynthesis</keyword>
<comment type="cofactor">
    <cofactor evidence="11">
        <name>Mg(2+)</name>
        <dbReference type="ChEBI" id="CHEBI:18420"/>
    </cofactor>
    <text evidence="11">Binds 1 Mg(2+) ion per subunit.</text>
</comment>
<evidence type="ECO:0000256" key="9">
    <source>
        <dbReference type="ARBA" id="ARBA00023229"/>
    </source>
</evidence>